<reference evidence="2" key="2">
    <citation type="submission" date="2022-10" db="EMBL/GenBank/DDBJ databases">
        <title>The complete genomes of actinobacterial strains from the NBC collection.</title>
        <authorList>
            <person name="Joergensen T.S."/>
            <person name="Alvarez Arevalo M."/>
            <person name="Sterndorff E.B."/>
            <person name="Faurdal D."/>
            <person name="Vuksanovic O."/>
            <person name="Mourched A.-S."/>
            <person name="Charusanti P."/>
            <person name="Shaw S."/>
            <person name="Blin K."/>
            <person name="Weber T."/>
        </authorList>
    </citation>
    <scope>NUCLEOTIDE SEQUENCE</scope>
    <source>
        <strain evidence="2">NBC_01256</strain>
    </source>
</reference>
<sequence>MAVVVTGTVATAVVAVADDRPRTHQDVVLVFEKVAVVDVCRREHGAGSEATRSDPSAG</sequence>
<keyword evidence="4" id="KW-1185">Reference proteome</keyword>
<evidence type="ECO:0000313" key="1">
    <source>
        <dbReference type="EMBL" id="GFE06447.1"/>
    </source>
</evidence>
<organism evidence="1 3">
    <name type="scientific">Streptomyces caniferus</name>
    <dbReference type="NCBI Taxonomy" id="285557"/>
    <lineage>
        <taxon>Bacteria</taxon>
        <taxon>Bacillati</taxon>
        <taxon>Actinomycetota</taxon>
        <taxon>Actinomycetes</taxon>
        <taxon>Kitasatosporales</taxon>
        <taxon>Streptomycetaceae</taxon>
        <taxon>Streptomyces</taxon>
    </lineage>
</organism>
<dbReference type="GeneID" id="96639854"/>
<dbReference type="EMBL" id="BLIN01000003">
    <property type="protein sequence ID" value="GFE06447.1"/>
    <property type="molecule type" value="Genomic_DNA"/>
</dbReference>
<gene>
    <name evidence="2" type="ORF">OG727_04585</name>
    <name evidence="1" type="ORF">Scani_27150</name>
</gene>
<accession>A0A640S5Z6</accession>
<dbReference type="RefSeq" id="WP_246295744.1">
    <property type="nucleotide sequence ID" value="NZ_BLIN01000003.1"/>
</dbReference>
<dbReference type="Proteomes" id="UP000435837">
    <property type="component" value="Unassembled WGS sequence"/>
</dbReference>
<reference evidence="1 3" key="1">
    <citation type="submission" date="2019-12" db="EMBL/GenBank/DDBJ databases">
        <title>Whole genome shotgun sequence of Streptomyces caniferus NBRC 15389.</title>
        <authorList>
            <person name="Ichikawa N."/>
            <person name="Kimura A."/>
            <person name="Kitahashi Y."/>
            <person name="Komaki H."/>
            <person name="Tamura T."/>
        </authorList>
    </citation>
    <scope>NUCLEOTIDE SEQUENCE [LARGE SCALE GENOMIC DNA]</scope>
    <source>
        <strain evidence="1 3">NBRC 15389</strain>
    </source>
</reference>
<evidence type="ECO:0000313" key="4">
    <source>
        <dbReference type="Proteomes" id="UP001432292"/>
    </source>
</evidence>
<name>A0A640S5Z6_9ACTN</name>
<protein>
    <submittedName>
        <fullName evidence="1">Uncharacterized protein</fullName>
    </submittedName>
</protein>
<evidence type="ECO:0000313" key="2">
    <source>
        <dbReference type="EMBL" id="WUS21634.1"/>
    </source>
</evidence>
<evidence type="ECO:0000313" key="3">
    <source>
        <dbReference type="Proteomes" id="UP000435837"/>
    </source>
</evidence>
<dbReference type="AlphaFoldDB" id="A0A640S5Z6"/>
<dbReference type="Proteomes" id="UP001432292">
    <property type="component" value="Chromosome"/>
</dbReference>
<proteinExistence type="predicted"/>
<dbReference type="EMBL" id="CP108473">
    <property type="protein sequence ID" value="WUS21634.1"/>
    <property type="molecule type" value="Genomic_DNA"/>
</dbReference>